<dbReference type="InterPro" id="IPR027417">
    <property type="entry name" value="P-loop_NTPase"/>
</dbReference>
<proteinExistence type="predicted"/>
<reference evidence="2 3" key="1">
    <citation type="journal article" date="2019" name="Nat. Ecol. Evol.">
        <title>Megaphylogeny resolves global patterns of mushroom evolution.</title>
        <authorList>
            <person name="Varga T."/>
            <person name="Krizsan K."/>
            <person name="Foldi C."/>
            <person name="Dima B."/>
            <person name="Sanchez-Garcia M."/>
            <person name="Sanchez-Ramirez S."/>
            <person name="Szollosi G.J."/>
            <person name="Szarkandi J.G."/>
            <person name="Papp V."/>
            <person name="Albert L."/>
            <person name="Andreopoulos W."/>
            <person name="Angelini C."/>
            <person name="Antonin V."/>
            <person name="Barry K.W."/>
            <person name="Bougher N.L."/>
            <person name="Buchanan P."/>
            <person name="Buyck B."/>
            <person name="Bense V."/>
            <person name="Catcheside P."/>
            <person name="Chovatia M."/>
            <person name="Cooper J."/>
            <person name="Damon W."/>
            <person name="Desjardin D."/>
            <person name="Finy P."/>
            <person name="Geml J."/>
            <person name="Haridas S."/>
            <person name="Hughes K."/>
            <person name="Justo A."/>
            <person name="Karasinski D."/>
            <person name="Kautmanova I."/>
            <person name="Kiss B."/>
            <person name="Kocsube S."/>
            <person name="Kotiranta H."/>
            <person name="LaButti K.M."/>
            <person name="Lechner B.E."/>
            <person name="Liimatainen K."/>
            <person name="Lipzen A."/>
            <person name="Lukacs Z."/>
            <person name="Mihaltcheva S."/>
            <person name="Morgado L.N."/>
            <person name="Niskanen T."/>
            <person name="Noordeloos M.E."/>
            <person name="Ohm R.A."/>
            <person name="Ortiz-Santana B."/>
            <person name="Ovrebo C."/>
            <person name="Racz N."/>
            <person name="Riley R."/>
            <person name="Savchenko A."/>
            <person name="Shiryaev A."/>
            <person name="Soop K."/>
            <person name="Spirin V."/>
            <person name="Szebenyi C."/>
            <person name="Tomsovsky M."/>
            <person name="Tulloss R.E."/>
            <person name="Uehling J."/>
            <person name="Grigoriev I.V."/>
            <person name="Vagvolgyi C."/>
            <person name="Papp T."/>
            <person name="Martin F.M."/>
            <person name="Miettinen O."/>
            <person name="Hibbett D.S."/>
            <person name="Nagy L.G."/>
        </authorList>
    </citation>
    <scope>NUCLEOTIDE SEQUENCE [LARGE SCALE GENOMIC DNA]</scope>
    <source>
        <strain evidence="2 3">FP101781</strain>
    </source>
</reference>
<dbReference type="EMBL" id="QPFP01000137">
    <property type="protein sequence ID" value="TEB20537.1"/>
    <property type="molecule type" value="Genomic_DNA"/>
</dbReference>
<protein>
    <recommendedName>
        <fullName evidence="1">G domain-containing protein</fullName>
    </recommendedName>
</protein>
<dbReference type="GO" id="GO:0005525">
    <property type="term" value="F:GTP binding"/>
    <property type="evidence" value="ECO:0007669"/>
    <property type="project" value="InterPro"/>
</dbReference>
<comment type="caution">
    <text evidence="2">The sequence shown here is derived from an EMBL/GenBank/DDBJ whole genome shotgun (WGS) entry which is preliminary data.</text>
</comment>
<sequence length="323" mass="36439">MVKSAPGDPTLALGNKDDIVFALMGQTKAGKSSLINRIYGAKVRRVGEEMISCTKQLESVAIEEVPQYVQDALRGRRIVLLDTPGFDDTDVGDDEILIRIANWLETSLSSRYCKGMLVGGVLYLHDTTKDGWTGASRRNLNLFSKICGDDAMNLVRFLTTKWGNVPDTQLGNAERRIKELKEKHWQPLIAHGAAVHHLDPPRQLSLPGGIQDPWVLIHQMLVSMNARQMRDRILLLQRELVKERRFLIESKAGRELSMSLEDLLARAKALQRAAREDGVSSVDKEALQERQRQIDELTRQIGNLTPALSKRLKRWVWNVLGFS</sequence>
<dbReference type="CDD" id="cd00882">
    <property type="entry name" value="Ras_like_GTPase"/>
    <property type="match status" value="1"/>
</dbReference>
<dbReference type="Gene3D" id="3.40.50.300">
    <property type="entry name" value="P-loop containing nucleotide triphosphate hydrolases"/>
    <property type="match status" value="1"/>
</dbReference>
<feature type="domain" description="G" evidence="1">
    <location>
        <begin position="21"/>
        <end position="87"/>
    </location>
</feature>
<dbReference type="InterPro" id="IPR006073">
    <property type="entry name" value="GTP-bd"/>
</dbReference>
<dbReference type="AlphaFoldDB" id="A0A4Y7SFD9"/>
<name>A0A4Y7SFD9_COPMI</name>
<dbReference type="SUPFAM" id="SSF52540">
    <property type="entry name" value="P-loop containing nucleoside triphosphate hydrolases"/>
    <property type="match status" value="1"/>
</dbReference>
<dbReference type="OrthoDB" id="8954335at2759"/>
<dbReference type="Pfam" id="PF01926">
    <property type="entry name" value="MMR_HSR1"/>
    <property type="match status" value="1"/>
</dbReference>
<dbReference type="Proteomes" id="UP000298030">
    <property type="component" value="Unassembled WGS sequence"/>
</dbReference>
<keyword evidence="3" id="KW-1185">Reference proteome</keyword>
<evidence type="ECO:0000313" key="3">
    <source>
        <dbReference type="Proteomes" id="UP000298030"/>
    </source>
</evidence>
<accession>A0A4Y7SFD9</accession>
<gene>
    <name evidence="2" type="ORF">FA13DRAFT_1696666</name>
</gene>
<evidence type="ECO:0000259" key="1">
    <source>
        <dbReference type="Pfam" id="PF01926"/>
    </source>
</evidence>
<organism evidence="2 3">
    <name type="scientific">Coprinellus micaceus</name>
    <name type="common">Glistening ink-cap mushroom</name>
    <name type="synonym">Coprinus micaceus</name>
    <dbReference type="NCBI Taxonomy" id="71717"/>
    <lineage>
        <taxon>Eukaryota</taxon>
        <taxon>Fungi</taxon>
        <taxon>Dikarya</taxon>
        <taxon>Basidiomycota</taxon>
        <taxon>Agaricomycotina</taxon>
        <taxon>Agaricomycetes</taxon>
        <taxon>Agaricomycetidae</taxon>
        <taxon>Agaricales</taxon>
        <taxon>Agaricineae</taxon>
        <taxon>Psathyrellaceae</taxon>
        <taxon>Coprinellus</taxon>
    </lineage>
</organism>
<evidence type="ECO:0000313" key="2">
    <source>
        <dbReference type="EMBL" id="TEB20537.1"/>
    </source>
</evidence>